<dbReference type="Gene3D" id="2.40.50.100">
    <property type="match status" value="1"/>
</dbReference>
<evidence type="ECO:0000313" key="5">
    <source>
        <dbReference type="Proteomes" id="UP000243507"/>
    </source>
</evidence>
<sequence>MKIVPIVNAVLVTSALYLLVFERERLMGFAGQEQAEAAPEAAQASAGAVDVQVLHAVAAAVDQGVLTRGQTEAARRVEMRAETSARVISEPLRKGASVAAGDILCELDPGSRLAALAQAEAALAEAELSANAATKLQQGGYRSDTAAAGAQAALKAATAALDAAQQELAHANITAPFAGILEDDSAELGALLSSGGLCATVIALDPIKLVGFVPETELGRVAPGARVGARLTTGQEVLGRLTFVARSADSATRTFRVEAELPNPDLSIREGQTLEMLIAAEGTKGHFLPASALTLDDDGRLGVRLAVEGITRFAPVTLLRDTREGVWVAGLPETAEVIVVGQDYVTEGAAVIAHPATDVPGFGGAAQ</sequence>
<dbReference type="RefSeq" id="WP_096432014.1">
    <property type="nucleotide sequence ID" value="NZ_NTJD01000003.1"/>
</dbReference>
<accession>A0A2A4CMN4</accession>
<keyword evidence="2" id="KW-0175">Coiled coil</keyword>
<proteinExistence type="inferred from homology"/>
<dbReference type="Proteomes" id="UP000243507">
    <property type="component" value="Unassembled WGS sequence"/>
</dbReference>
<evidence type="ECO:0000256" key="1">
    <source>
        <dbReference type="ARBA" id="ARBA00009477"/>
    </source>
</evidence>
<protein>
    <submittedName>
        <fullName evidence="4">Efflux transporter periplasmic adaptor subunit</fullName>
    </submittedName>
</protein>
<dbReference type="InterPro" id="IPR058792">
    <property type="entry name" value="Beta-barrel_RND_2"/>
</dbReference>
<dbReference type="NCBIfam" id="TIGR01730">
    <property type="entry name" value="RND_mfp"/>
    <property type="match status" value="1"/>
</dbReference>
<dbReference type="Gene3D" id="1.10.287.470">
    <property type="entry name" value="Helix hairpin bin"/>
    <property type="match status" value="1"/>
</dbReference>
<dbReference type="AlphaFoldDB" id="A0A2A4CMN4"/>
<keyword evidence="5" id="KW-1185">Reference proteome</keyword>
<evidence type="ECO:0000256" key="2">
    <source>
        <dbReference type="SAM" id="Coils"/>
    </source>
</evidence>
<reference evidence="4 5" key="1">
    <citation type="submission" date="2017-09" db="EMBL/GenBank/DDBJ databases">
        <title>A multilocus sequence analysis scheme for characterization of bacteria in the genus Thioclava.</title>
        <authorList>
            <person name="Liu Y."/>
            <person name="Shao Z."/>
        </authorList>
    </citation>
    <scope>NUCLEOTIDE SEQUENCE [LARGE SCALE GENOMIC DNA]</scope>
    <source>
        <strain evidence="4 5">CAU 1312</strain>
    </source>
</reference>
<dbReference type="OrthoDB" id="9806939at2"/>
<dbReference type="InterPro" id="IPR006143">
    <property type="entry name" value="RND_pump_MFP"/>
</dbReference>
<feature type="coiled-coil region" evidence="2">
    <location>
        <begin position="116"/>
        <end position="174"/>
    </location>
</feature>
<dbReference type="SUPFAM" id="SSF111369">
    <property type="entry name" value="HlyD-like secretion proteins"/>
    <property type="match status" value="1"/>
</dbReference>
<dbReference type="Pfam" id="PF25954">
    <property type="entry name" value="Beta-barrel_RND_2"/>
    <property type="match status" value="1"/>
</dbReference>
<feature type="domain" description="CusB-like beta-barrel" evidence="3">
    <location>
        <begin position="213"/>
        <end position="281"/>
    </location>
</feature>
<evidence type="ECO:0000259" key="3">
    <source>
        <dbReference type="Pfam" id="PF25954"/>
    </source>
</evidence>
<comment type="caution">
    <text evidence="4">The sequence shown here is derived from an EMBL/GenBank/DDBJ whole genome shotgun (WGS) entry which is preliminary data.</text>
</comment>
<dbReference type="GO" id="GO:1990281">
    <property type="term" value="C:efflux pump complex"/>
    <property type="evidence" value="ECO:0007669"/>
    <property type="project" value="TreeGrafter"/>
</dbReference>
<dbReference type="EMBL" id="NTJD01000003">
    <property type="protein sequence ID" value="PCD77243.1"/>
    <property type="molecule type" value="Genomic_DNA"/>
</dbReference>
<dbReference type="PANTHER" id="PTHR30469:SF29">
    <property type="entry name" value="BLR2860 PROTEIN"/>
    <property type="match status" value="1"/>
</dbReference>
<dbReference type="GO" id="GO:0015562">
    <property type="term" value="F:efflux transmembrane transporter activity"/>
    <property type="evidence" value="ECO:0007669"/>
    <property type="project" value="TreeGrafter"/>
</dbReference>
<evidence type="ECO:0000313" key="4">
    <source>
        <dbReference type="EMBL" id="PCD77243.1"/>
    </source>
</evidence>
<dbReference type="PANTHER" id="PTHR30469">
    <property type="entry name" value="MULTIDRUG RESISTANCE PROTEIN MDTA"/>
    <property type="match status" value="1"/>
</dbReference>
<dbReference type="Gene3D" id="2.40.420.20">
    <property type="match status" value="1"/>
</dbReference>
<name>A0A2A4CMN4_9RHOB</name>
<comment type="similarity">
    <text evidence="1">Belongs to the membrane fusion protein (MFP) (TC 8.A.1) family.</text>
</comment>
<gene>
    <name evidence="4" type="ORF">CLN94_05645</name>
</gene>
<dbReference type="Gene3D" id="2.40.30.170">
    <property type="match status" value="1"/>
</dbReference>
<organism evidence="4 5">
    <name type="scientific">Pseudothioclava arenosa</name>
    <dbReference type="NCBI Taxonomy" id="1795308"/>
    <lineage>
        <taxon>Bacteria</taxon>
        <taxon>Pseudomonadati</taxon>
        <taxon>Pseudomonadota</taxon>
        <taxon>Alphaproteobacteria</taxon>
        <taxon>Rhodobacterales</taxon>
        <taxon>Paracoccaceae</taxon>
        <taxon>Pseudothioclava</taxon>
    </lineage>
</organism>